<keyword evidence="1" id="KW-0472">Membrane</keyword>
<reference evidence="4" key="1">
    <citation type="submission" date="2015-03" db="EMBL/GenBank/DDBJ databases">
        <authorList>
            <consortium name="Pathogen Informatics"/>
            <person name="Murphy D."/>
        </authorList>
    </citation>
    <scope>NUCLEOTIDE SEQUENCE [LARGE SCALE GENOMIC DNA]</scope>
    <source>
        <strain evidence="4">IP6945</strain>
    </source>
</reference>
<dbReference type="InterPro" id="IPR032874">
    <property type="entry name" value="DDE_dom"/>
</dbReference>
<organism evidence="3 4">
    <name type="scientific">Yersinia thracica</name>
    <dbReference type="NCBI Taxonomy" id="2890319"/>
    <lineage>
        <taxon>Bacteria</taxon>
        <taxon>Pseudomonadati</taxon>
        <taxon>Pseudomonadota</taxon>
        <taxon>Gammaproteobacteria</taxon>
        <taxon>Enterobacterales</taxon>
        <taxon>Yersiniaceae</taxon>
        <taxon>Yersinia</taxon>
    </lineage>
</organism>
<dbReference type="AlphaFoldDB" id="A0A0T9NGL2"/>
<dbReference type="Pfam" id="PF13610">
    <property type="entry name" value="DDE_Tnp_IS240"/>
    <property type="match status" value="1"/>
</dbReference>
<evidence type="ECO:0000313" key="3">
    <source>
        <dbReference type="EMBL" id="CNH07562.1"/>
    </source>
</evidence>
<name>A0A0T9NGL2_9GAMM</name>
<keyword evidence="1" id="KW-1133">Transmembrane helix</keyword>
<feature type="transmembrane region" description="Helical" evidence="1">
    <location>
        <begin position="70"/>
        <end position="93"/>
    </location>
</feature>
<proteinExistence type="predicted"/>
<dbReference type="EMBL" id="CQAW01000001">
    <property type="protein sequence ID" value="CNH07562.1"/>
    <property type="molecule type" value="Genomic_DNA"/>
</dbReference>
<feature type="domain" description="DDE" evidence="2">
    <location>
        <begin position="13"/>
        <end position="66"/>
    </location>
</feature>
<accession>A0A0T9NGL2</accession>
<keyword evidence="1" id="KW-0812">Transmembrane</keyword>
<dbReference type="Proteomes" id="UP000041882">
    <property type="component" value="Unassembled WGS sequence"/>
</dbReference>
<gene>
    <name evidence="3" type="ORF">ERS008472_00493</name>
</gene>
<keyword evidence="4" id="KW-1185">Reference proteome</keyword>
<evidence type="ECO:0000259" key="2">
    <source>
        <dbReference type="Pfam" id="PF13610"/>
    </source>
</evidence>
<sequence length="121" mass="13898">MDQRHNTTSSTLHVKQRQTKFLNNRIECDHAPIEKLVVATGGFKQLNRAWLMLQGLETLRRLNKGQFDDGLCFAVPLPSFENAFGFLLLIYIFKFKLQSGSISRITCSHDQTMTANIFYTN</sequence>
<evidence type="ECO:0000256" key="1">
    <source>
        <dbReference type="SAM" id="Phobius"/>
    </source>
</evidence>
<protein>
    <submittedName>
        <fullName evidence="3">Putative transposase remnant</fullName>
    </submittedName>
</protein>
<evidence type="ECO:0000313" key="4">
    <source>
        <dbReference type="Proteomes" id="UP000041882"/>
    </source>
</evidence>